<feature type="signal peptide" evidence="1">
    <location>
        <begin position="1"/>
        <end position="18"/>
    </location>
</feature>
<name>A0A5B8YRT6_9FLAO</name>
<evidence type="ECO:0000313" key="2">
    <source>
        <dbReference type="EMBL" id="QED38889.1"/>
    </source>
</evidence>
<evidence type="ECO:0008006" key="4">
    <source>
        <dbReference type="Google" id="ProtNLM"/>
    </source>
</evidence>
<dbReference type="RefSeq" id="WP_146836937.1">
    <property type="nucleotide sequence ID" value="NZ_CP042476.1"/>
</dbReference>
<evidence type="ECO:0000313" key="3">
    <source>
        <dbReference type="Proteomes" id="UP000321954"/>
    </source>
</evidence>
<organism evidence="2 3">
    <name type="scientific">Antarcticibacterium arcticum</name>
    <dbReference type="NCBI Taxonomy" id="2585771"/>
    <lineage>
        <taxon>Bacteria</taxon>
        <taxon>Pseudomonadati</taxon>
        <taxon>Bacteroidota</taxon>
        <taxon>Flavobacteriia</taxon>
        <taxon>Flavobacteriales</taxon>
        <taxon>Flavobacteriaceae</taxon>
        <taxon>Antarcticibacterium</taxon>
    </lineage>
</organism>
<accession>A0A5B8YRT6</accession>
<dbReference type="EMBL" id="CP042476">
    <property type="protein sequence ID" value="QED38889.1"/>
    <property type="molecule type" value="Genomic_DNA"/>
</dbReference>
<evidence type="ECO:0000256" key="1">
    <source>
        <dbReference type="SAM" id="SignalP"/>
    </source>
</evidence>
<proteinExistence type="predicted"/>
<keyword evidence="1" id="KW-0732">Signal</keyword>
<gene>
    <name evidence="2" type="ORF">FK178_14690</name>
</gene>
<sequence length="179" mass="20008">MKFSPLLFLCLVVFNLNAQTNPEVANDLISINFLTPGIEYETGITDNTTLDFRFGLGFAMVGGELRNGTEFGIFPNFSAQYRRYYNLAKRIDKGKNITRNSGNYLALHSSIYGGQPIFGDLEFESDYSVEIGPVWGLQRIYGKGFKLDLNLGAGFGFNEIGDTYITPLLGFRLGWVILD</sequence>
<dbReference type="AlphaFoldDB" id="A0A5B8YRT6"/>
<dbReference type="KEGG" id="anp:FK178_14690"/>
<dbReference type="OrthoDB" id="883248at2"/>
<dbReference type="Proteomes" id="UP000321954">
    <property type="component" value="Chromosome"/>
</dbReference>
<protein>
    <recommendedName>
        <fullName evidence="4">DUF3575 domain-containing protein</fullName>
    </recommendedName>
</protein>
<feature type="chain" id="PRO_5023048155" description="DUF3575 domain-containing protein" evidence="1">
    <location>
        <begin position="19"/>
        <end position="179"/>
    </location>
</feature>
<keyword evidence="3" id="KW-1185">Reference proteome</keyword>
<reference evidence="2 3" key="1">
    <citation type="submission" date="2019-08" db="EMBL/GenBank/DDBJ databases">
        <title>Antarcticibacterium arcticum sp. nov., a bacterium isolated from marine sediment of the Canadian Beaufort Sea.</title>
        <authorList>
            <person name="Lee Y.M."/>
            <person name="Baek K."/>
            <person name="Lee D.-H."/>
            <person name="Shin S.C."/>
            <person name="Jin Y.K."/>
            <person name="Park Y."/>
        </authorList>
    </citation>
    <scope>NUCLEOTIDE SEQUENCE [LARGE SCALE GENOMIC DNA]</scope>
    <source>
        <strain evidence="2 3">PAMC 28998</strain>
    </source>
</reference>